<protein>
    <recommendedName>
        <fullName evidence="17">C2H2-type domain-containing protein</fullName>
    </recommendedName>
</protein>
<evidence type="ECO:0000313" key="10">
    <source>
        <dbReference type="Proteomes" id="UP000095647"/>
    </source>
</evidence>
<evidence type="ECO:0008006" key="17">
    <source>
        <dbReference type="Google" id="ProtNLM"/>
    </source>
</evidence>
<accession>A0A173WKA4</accession>
<dbReference type="Proteomes" id="UP000193377">
    <property type="component" value="Unassembled WGS sequence"/>
</dbReference>
<dbReference type="Proteomes" id="UP000095647">
    <property type="component" value="Unassembled WGS sequence"/>
</dbReference>
<dbReference type="Proteomes" id="UP000193905">
    <property type="component" value="Unassembled WGS sequence"/>
</dbReference>
<evidence type="ECO:0000313" key="13">
    <source>
        <dbReference type="Proteomes" id="UP000285262"/>
    </source>
</evidence>
<evidence type="ECO:0000313" key="3">
    <source>
        <dbReference type="EMBL" id="GJD13432.1"/>
    </source>
</evidence>
<dbReference type="EMBL" id="WDIP01000006">
    <property type="protein sequence ID" value="KAB5884428.1"/>
    <property type="molecule type" value="Genomic_DNA"/>
</dbReference>
<dbReference type="Proteomes" id="UP000285462">
    <property type="component" value="Unassembled WGS sequence"/>
</dbReference>
<dbReference type="Proteomes" id="UP000886943">
    <property type="component" value="Unassembled WGS sequence"/>
</dbReference>
<dbReference type="EMBL" id="BPPZ01000002">
    <property type="protein sequence ID" value="GJD13432.1"/>
    <property type="molecule type" value="Genomic_DNA"/>
</dbReference>
<dbReference type="Proteomes" id="UP000285262">
    <property type="component" value="Unassembled WGS sequence"/>
</dbReference>
<evidence type="ECO:0000313" key="4">
    <source>
        <dbReference type="EMBL" id="KAB5884428.1"/>
    </source>
</evidence>
<reference evidence="11 12" key="2">
    <citation type="journal article" date="2016" name="Sci. Rep.">
        <title>Evaluation of genetic diversity among strains of the human gut commensal Bifidobacterium adolescentis.</title>
        <authorList>
            <person name="Duranti S."/>
            <person name="Milani C."/>
            <person name="Lugli G.A."/>
            <person name="Mancabelli L."/>
            <person name="Turroni F."/>
            <person name="Ferrario C."/>
            <person name="Mangifesta M."/>
            <person name="Viappiani A."/>
            <person name="Sanchez B."/>
            <person name="Margolles A."/>
            <person name="van Sinderen D."/>
            <person name="Ventura M."/>
        </authorList>
    </citation>
    <scope>NUCLEOTIDE SEQUENCE [LARGE SCALE GENOMIC DNA]</scope>
    <source>
        <strain evidence="5 11">487B</strain>
        <strain evidence="6 12">AL46-2</strain>
    </source>
</reference>
<dbReference type="Proteomes" id="UP000470200">
    <property type="component" value="Unassembled WGS sequence"/>
</dbReference>
<reference evidence="2 10" key="1">
    <citation type="submission" date="2015-09" db="EMBL/GenBank/DDBJ databases">
        <authorList>
            <consortium name="Pathogen Informatics"/>
        </authorList>
    </citation>
    <scope>NUCLEOTIDE SEQUENCE [LARGE SCALE GENOMIC DNA]</scope>
    <source>
        <strain evidence="2 10">2789STDY5608824</strain>
    </source>
</reference>
<evidence type="ECO:0000313" key="7">
    <source>
        <dbReference type="EMBL" id="QHB63057.1"/>
    </source>
</evidence>
<reference evidence="7 15" key="5">
    <citation type="submission" date="2019-12" db="EMBL/GenBank/DDBJ databases">
        <title>Draft Genome Sequence of Bifidobacterium adolescentis ZJ2.</title>
        <authorList>
            <person name="Jin Z."/>
        </authorList>
    </citation>
    <scope>NUCLEOTIDE SEQUENCE [LARGE SCALE GENOMIC DNA]</scope>
    <source>
        <strain evidence="7 15">ZJ2</strain>
    </source>
</reference>
<proteinExistence type="predicted"/>
<evidence type="ECO:0000313" key="15">
    <source>
        <dbReference type="Proteomes" id="UP000464884"/>
    </source>
</evidence>
<dbReference type="EMBL" id="LNKD01000001">
    <property type="protein sequence ID" value="OSG88498.1"/>
    <property type="molecule type" value="Genomic_DNA"/>
</dbReference>
<dbReference type="RefSeq" id="WP_003810523.1">
    <property type="nucleotide sequence ID" value="NZ_AP031418.1"/>
</dbReference>
<dbReference type="EMBL" id="QRNG01000012">
    <property type="protein sequence ID" value="RHK25061.1"/>
    <property type="molecule type" value="Genomic_DNA"/>
</dbReference>
<dbReference type="EMBL" id="CYYI01000001">
    <property type="protein sequence ID" value="CUN39814.1"/>
    <property type="molecule type" value="Genomic_DNA"/>
</dbReference>
<reference evidence="3" key="6">
    <citation type="submission" date="2021-08" db="EMBL/GenBank/DDBJ databases">
        <title>Draft genome sequence of the GABA producer Bifidobacterium adolescentis 4-2, isolated from healthy human feces.</title>
        <authorList>
            <person name="Altaib H."/>
            <person name="Niwa R."/>
            <person name="Abe M."/>
            <person name="Suzuki T."/>
        </authorList>
    </citation>
    <scope>NUCLEOTIDE SEQUENCE</scope>
    <source>
        <strain evidence="3">4-2</strain>
    </source>
</reference>
<evidence type="ECO:0000313" key="8">
    <source>
        <dbReference type="EMBL" id="RGS64927.1"/>
    </source>
</evidence>
<evidence type="ECO:0000313" key="6">
    <source>
        <dbReference type="EMBL" id="OSG96648.1"/>
    </source>
</evidence>
<evidence type="ECO:0000313" key="9">
    <source>
        <dbReference type="EMBL" id="RHK25061.1"/>
    </source>
</evidence>
<evidence type="ECO:0000313" key="16">
    <source>
        <dbReference type="Proteomes" id="UP000470200"/>
    </source>
</evidence>
<evidence type="ECO:0000313" key="5">
    <source>
        <dbReference type="EMBL" id="OSG88498.1"/>
    </source>
</evidence>
<reference evidence="13 14" key="3">
    <citation type="submission" date="2018-08" db="EMBL/GenBank/DDBJ databases">
        <title>A genome reference for cultivated species of the human gut microbiota.</title>
        <authorList>
            <person name="Zou Y."/>
            <person name="Xue W."/>
            <person name="Luo G."/>
        </authorList>
    </citation>
    <scope>NUCLEOTIDE SEQUENCE [LARGE SCALE GENOMIC DNA]</scope>
    <source>
        <strain evidence="8 14">AF21-27</strain>
        <strain evidence="9 13">AF45-19</strain>
    </source>
</reference>
<dbReference type="Proteomes" id="UP000464884">
    <property type="component" value="Chromosome"/>
</dbReference>
<reference evidence="4 16" key="4">
    <citation type="journal article" date="2019" name="Nat. Med.">
        <title>A library of human gut bacterial isolates paired with longitudinal multiomics data enables mechanistic microbiome research.</title>
        <authorList>
            <person name="Poyet M."/>
            <person name="Groussin M."/>
            <person name="Gibbons S.M."/>
            <person name="Avila-Pacheco J."/>
            <person name="Jiang X."/>
            <person name="Kearney S.M."/>
            <person name="Perrotta A.R."/>
            <person name="Berdy B."/>
            <person name="Zhao S."/>
            <person name="Lieberman T.D."/>
            <person name="Swanson P.K."/>
            <person name="Smith M."/>
            <person name="Roesemann S."/>
            <person name="Alexander J.E."/>
            <person name="Rich S.A."/>
            <person name="Livny J."/>
            <person name="Vlamakis H."/>
            <person name="Clish C."/>
            <person name="Bullock K."/>
            <person name="Deik A."/>
            <person name="Scott J."/>
            <person name="Pierce K.A."/>
            <person name="Xavier R.J."/>
            <person name="Alm E.J."/>
        </authorList>
    </citation>
    <scope>NUCLEOTIDE SEQUENCE [LARGE SCALE GENOMIC DNA]</scope>
    <source>
        <strain evidence="4 16">BIOML-A105</strain>
    </source>
</reference>
<dbReference type="AlphaFoldDB" id="A0A173WKA4"/>
<evidence type="ECO:0000313" key="2">
    <source>
        <dbReference type="EMBL" id="CUN39814.1"/>
    </source>
</evidence>
<feature type="region of interest" description="Disordered" evidence="1">
    <location>
        <begin position="1"/>
        <end position="29"/>
    </location>
</feature>
<dbReference type="EMBL" id="LNKH01000007">
    <property type="protein sequence ID" value="OSG96648.1"/>
    <property type="molecule type" value="Genomic_DNA"/>
</dbReference>
<evidence type="ECO:0000313" key="12">
    <source>
        <dbReference type="Proteomes" id="UP000193905"/>
    </source>
</evidence>
<dbReference type="EMBL" id="CP047129">
    <property type="protein sequence ID" value="QHB63057.1"/>
    <property type="molecule type" value="Genomic_DNA"/>
</dbReference>
<sequence>MDIMPDKKQLRAGSTALRKHKPVPVMSSRPGVSVDYSCASCGTRFADLETAREHTVLRIVEAVSNTEGKTR</sequence>
<evidence type="ECO:0000313" key="14">
    <source>
        <dbReference type="Proteomes" id="UP000285462"/>
    </source>
</evidence>
<evidence type="ECO:0000313" key="11">
    <source>
        <dbReference type="Proteomes" id="UP000193377"/>
    </source>
</evidence>
<gene>
    <name evidence="6" type="ORF">AL0462_1143</name>
    <name evidence="5" type="ORF">B0487_1420</name>
    <name evidence="3" type="ORF">BIFAD42_04160</name>
    <name evidence="9" type="ORF">DW072_07055</name>
    <name evidence="8" type="ORF">DWX79_04745</name>
    <name evidence="2" type="ORF">ERS852382_00277</name>
    <name evidence="7" type="ORF">F3K97_07255</name>
    <name evidence="4" type="ORF">GA629_06515</name>
</gene>
<organism evidence="2 10">
    <name type="scientific">Bifidobacterium adolescentis</name>
    <dbReference type="NCBI Taxonomy" id="1680"/>
    <lineage>
        <taxon>Bacteria</taxon>
        <taxon>Bacillati</taxon>
        <taxon>Actinomycetota</taxon>
        <taxon>Actinomycetes</taxon>
        <taxon>Bifidobacteriales</taxon>
        <taxon>Bifidobacteriaceae</taxon>
        <taxon>Bifidobacterium</taxon>
    </lineage>
</organism>
<name>A0A173WKA4_BIFAD</name>
<dbReference type="EMBL" id="QRVT01000002">
    <property type="protein sequence ID" value="RGS64927.1"/>
    <property type="molecule type" value="Genomic_DNA"/>
</dbReference>
<evidence type="ECO:0000256" key="1">
    <source>
        <dbReference type="SAM" id="MobiDB-lite"/>
    </source>
</evidence>